<name>A0A228I0P5_9BURK</name>
<evidence type="ECO:0000313" key="6">
    <source>
        <dbReference type="EMBL" id="OXI35981.1"/>
    </source>
</evidence>
<evidence type="ECO:0000259" key="5">
    <source>
        <dbReference type="PROSITE" id="PS01124"/>
    </source>
</evidence>
<dbReference type="OrthoDB" id="9178898at2"/>
<dbReference type="InterPro" id="IPR018060">
    <property type="entry name" value="HTH_AraC"/>
</dbReference>
<dbReference type="InterPro" id="IPR009057">
    <property type="entry name" value="Homeodomain-like_sf"/>
</dbReference>
<dbReference type="PROSITE" id="PS01124">
    <property type="entry name" value="HTH_ARAC_FAMILY_2"/>
    <property type="match status" value="1"/>
</dbReference>
<dbReference type="GO" id="GO:0043565">
    <property type="term" value="F:sequence-specific DNA binding"/>
    <property type="evidence" value="ECO:0007669"/>
    <property type="project" value="InterPro"/>
</dbReference>
<evidence type="ECO:0000313" key="7">
    <source>
        <dbReference type="Proteomes" id="UP000214600"/>
    </source>
</evidence>
<evidence type="ECO:0000256" key="3">
    <source>
        <dbReference type="ARBA" id="ARBA00023163"/>
    </source>
</evidence>
<dbReference type="PANTHER" id="PTHR46796">
    <property type="entry name" value="HTH-TYPE TRANSCRIPTIONAL ACTIVATOR RHAS-RELATED"/>
    <property type="match status" value="1"/>
</dbReference>
<dbReference type="EMBL" id="NKFA01000027">
    <property type="protein sequence ID" value="OXI35981.1"/>
    <property type="molecule type" value="Genomic_DNA"/>
</dbReference>
<evidence type="ECO:0000256" key="2">
    <source>
        <dbReference type="ARBA" id="ARBA00023125"/>
    </source>
</evidence>
<proteinExistence type="predicted"/>
<dbReference type="SUPFAM" id="SSF46689">
    <property type="entry name" value="Homeodomain-like"/>
    <property type="match status" value="1"/>
</dbReference>
<protein>
    <submittedName>
        <fullName evidence="6">AraC family transcriptional regulator</fullName>
    </submittedName>
</protein>
<dbReference type="PRINTS" id="PR00032">
    <property type="entry name" value="HTHARAC"/>
</dbReference>
<dbReference type="PANTHER" id="PTHR46796:SF7">
    <property type="entry name" value="ARAC FAMILY TRANSCRIPTIONAL REGULATOR"/>
    <property type="match status" value="1"/>
</dbReference>
<sequence>MLAECVSPHATGSRASRSSSPLPAYAGGQAMDVLESRIFLEANVMIDSGSHPPLREGALSCWSEQIRHRFFPLELNAGASGAFDASVDVFDHARCRVARIAASAHSASIGRDACKTLKHRYVKVIWQLSGVARLEQGACEVVVPPGHFTVYEASSPYWIQSDAHGEFVTMLCEVADHDALLTLARHAIGRAMPTTGGAAVALASLQAMIAEGRRMNPRSRFGVLELVATLLAEAIDFTDGTAPASRRKIRETLLRDAQQYMHRHLDDGELSPDRIAAALKVCRRTLYQAFESIGERPQAMIQRLRLEKCHEVLSQTGADGASITRLALQSGFSDPAYFARLFRRRFGVTPSQCREAAMQDGGGAESSG</sequence>
<organism evidence="6 7">
    <name type="scientific">Burkholderia aenigmatica</name>
    <dbReference type="NCBI Taxonomy" id="2015348"/>
    <lineage>
        <taxon>Bacteria</taxon>
        <taxon>Pseudomonadati</taxon>
        <taxon>Pseudomonadota</taxon>
        <taxon>Betaproteobacteria</taxon>
        <taxon>Burkholderiales</taxon>
        <taxon>Burkholderiaceae</taxon>
        <taxon>Burkholderia</taxon>
        <taxon>Burkholderia cepacia complex</taxon>
    </lineage>
</organism>
<keyword evidence="2" id="KW-0238">DNA-binding</keyword>
<comment type="caution">
    <text evidence="6">The sequence shown here is derived from an EMBL/GenBank/DDBJ whole genome shotgun (WGS) entry which is preliminary data.</text>
</comment>
<keyword evidence="3" id="KW-0804">Transcription</keyword>
<dbReference type="SMART" id="SM00342">
    <property type="entry name" value="HTH_ARAC"/>
    <property type="match status" value="1"/>
</dbReference>
<dbReference type="AlphaFoldDB" id="A0A228I0P5"/>
<dbReference type="Proteomes" id="UP000214600">
    <property type="component" value="Unassembled WGS sequence"/>
</dbReference>
<dbReference type="InterPro" id="IPR020449">
    <property type="entry name" value="Tscrpt_reg_AraC-type_HTH"/>
</dbReference>
<keyword evidence="1" id="KW-0805">Transcription regulation</keyword>
<dbReference type="GO" id="GO:0003700">
    <property type="term" value="F:DNA-binding transcription factor activity"/>
    <property type="evidence" value="ECO:0007669"/>
    <property type="project" value="InterPro"/>
</dbReference>
<dbReference type="Pfam" id="PF12833">
    <property type="entry name" value="HTH_18"/>
    <property type="match status" value="1"/>
</dbReference>
<reference evidence="7" key="1">
    <citation type="submission" date="2017-06" db="EMBL/GenBank/DDBJ databases">
        <authorList>
            <person name="LiPuma J."/>
            <person name="Spilker T."/>
        </authorList>
    </citation>
    <scope>NUCLEOTIDE SEQUENCE [LARGE SCALE GENOMIC DNA]</scope>
    <source>
        <strain evidence="7">AU17325</strain>
    </source>
</reference>
<accession>A0A228I0P5</accession>
<evidence type="ECO:0000256" key="1">
    <source>
        <dbReference type="ARBA" id="ARBA00023015"/>
    </source>
</evidence>
<feature type="region of interest" description="Disordered" evidence="4">
    <location>
        <begin position="1"/>
        <end position="22"/>
    </location>
</feature>
<evidence type="ECO:0000256" key="4">
    <source>
        <dbReference type="SAM" id="MobiDB-lite"/>
    </source>
</evidence>
<dbReference type="InterPro" id="IPR035418">
    <property type="entry name" value="AraC-bd_2"/>
</dbReference>
<gene>
    <name evidence="6" type="ORF">CFB84_36960</name>
</gene>
<feature type="domain" description="HTH araC/xylS-type" evidence="5">
    <location>
        <begin position="255"/>
        <end position="356"/>
    </location>
</feature>
<feature type="compositionally biased region" description="Low complexity" evidence="4">
    <location>
        <begin position="13"/>
        <end position="22"/>
    </location>
</feature>
<dbReference type="InterPro" id="IPR050204">
    <property type="entry name" value="AraC_XylS_family_regulators"/>
</dbReference>
<reference evidence="6 7" key="2">
    <citation type="submission" date="2017-08" db="EMBL/GenBank/DDBJ databases">
        <title>WGS of novel Burkholderia cepaca complex species.</title>
        <authorList>
            <person name="Lipuma J."/>
            <person name="Spilker T."/>
        </authorList>
    </citation>
    <scope>NUCLEOTIDE SEQUENCE [LARGE SCALE GENOMIC DNA]</scope>
    <source>
        <strain evidence="6 7">AU17325</strain>
    </source>
</reference>
<dbReference type="Gene3D" id="1.10.10.60">
    <property type="entry name" value="Homeodomain-like"/>
    <property type="match status" value="1"/>
</dbReference>
<dbReference type="Pfam" id="PF14525">
    <property type="entry name" value="AraC_binding_2"/>
    <property type="match status" value="1"/>
</dbReference>